<feature type="DNA-binding region" description="H-T-H motif" evidence="2">
    <location>
        <begin position="33"/>
        <end position="52"/>
    </location>
</feature>
<dbReference type="GO" id="GO:0000976">
    <property type="term" value="F:transcription cis-regulatory region binding"/>
    <property type="evidence" value="ECO:0007669"/>
    <property type="project" value="TreeGrafter"/>
</dbReference>
<sequence>MGEQADRRRTDTRRRVRAIALELFTEQGYELTSLTQVARRAGVTRQAVLHHFANKEELLTSSYEELLPALDVIIEPARARPPSAAARMRAIEQFDALVRGEHGASLVCAQVNEHALRGLTAARTLQRRLNDLTRALAAAEGPEGTMRGRLALAAVIMAAARGRELGGRQAERHRAALAVARSLIGAEDASPVADVPGRSRSEP</sequence>
<reference evidence="4" key="1">
    <citation type="submission" date="2016-12" db="EMBL/GenBank/DDBJ databases">
        <title>Genome sequence of Streptomyces antioxidans MUSC 164.</title>
        <authorList>
            <person name="Lee L.-H."/>
            <person name="Ser H.-L."/>
        </authorList>
    </citation>
    <scope>NUCLEOTIDE SEQUENCE [LARGE SCALE GENOMIC DNA]</scope>
    <source>
        <strain evidence="4">MUSC 164</strain>
    </source>
</reference>
<evidence type="ECO:0000259" key="3">
    <source>
        <dbReference type="PROSITE" id="PS50977"/>
    </source>
</evidence>
<gene>
    <name evidence="4" type="ORF">VT50_0208965</name>
</gene>
<comment type="caution">
    <text evidence="4">The sequence shown here is derived from an EMBL/GenBank/DDBJ whole genome shotgun (WGS) entry which is preliminary data.</text>
</comment>
<keyword evidence="1 2" id="KW-0238">DNA-binding</keyword>
<organism evidence="4 5">
    <name type="scientific">Streptomyces antioxidans</name>
    <dbReference type="NCBI Taxonomy" id="1507734"/>
    <lineage>
        <taxon>Bacteria</taxon>
        <taxon>Bacillati</taxon>
        <taxon>Actinomycetota</taxon>
        <taxon>Actinomycetes</taxon>
        <taxon>Kitasatosporales</taxon>
        <taxon>Streptomycetaceae</taxon>
        <taxon>Streptomyces</taxon>
    </lineage>
</organism>
<accession>A0A1V4D9G0</accession>
<dbReference type="Pfam" id="PF00440">
    <property type="entry name" value="TetR_N"/>
    <property type="match status" value="1"/>
</dbReference>
<dbReference type="SUPFAM" id="SSF46689">
    <property type="entry name" value="Homeodomain-like"/>
    <property type="match status" value="1"/>
</dbReference>
<evidence type="ECO:0000256" key="1">
    <source>
        <dbReference type="ARBA" id="ARBA00023125"/>
    </source>
</evidence>
<dbReference type="InterPro" id="IPR050109">
    <property type="entry name" value="HTH-type_TetR-like_transc_reg"/>
</dbReference>
<dbReference type="PANTHER" id="PTHR30055:SF226">
    <property type="entry name" value="HTH-TYPE TRANSCRIPTIONAL REGULATOR PKSA"/>
    <property type="match status" value="1"/>
</dbReference>
<proteinExistence type="predicted"/>
<evidence type="ECO:0000313" key="5">
    <source>
        <dbReference type="Proteomes" id="UP000033615"/>
    </source>
</evidence>
<feature type="domain" description="HTH tetR-type" evidence="3">
    <location>
        <begin position="10"/>
        <end position="70"/>
    </location>
</feature>
<dbReference type="InterPro" id="IPR001647">
    <property type="entry name" value="HTH_TetR"/>
</dbReference>
<dbReference type="EMBL" id="LAKD02000018">
    <property type="protein sequence ID" value="OPF81783.1"/>
    <property type="molecule type" value="Genomic_DNA"/>
</dbReference>
<dbReference type="PANTHER" id="PTHR30055">
    <property type="entry name" value="HTH-TYPE TRANSCRIPTIONAL REGULATOR RUTR"/>
    <property type="match status" value="1"/>
</dbReference>
<dbReference type="RefSeq" id="WP_046088281.1">
    <property type="nucleotide sequence ID" value="NZ_LAKD02000018.1"/>
</dbReference>
<dbReference type="OrthoDB" id="3186364at2"/>
<evidence type="ECO:0000256" key="2">
    <source>
        <dbReference type="PROSITE-ProRule" id="PRU00335"/>
    </source>
</evidence>
<dbReference type="AlphaFoldDB" id="A0A1V4D9G0"/>
<dbReference type="Proteomes" id="UP000033615">
    <property type="component" value="Unassembled WGS sequence"/>
</dbReference>
<dbReference type="GO" id="GO:0003700">
    <property type="term" value="F:DNA-binding transcription factor activity"/>
    <property type="evidence" value="ECO:0007669"/>
    <property type="project" value="TreeGrafter"/>
</dbReference>
<name>A0A1V4D9G0_9ACTN</name>
<keyword evidence="5" id="KW-1185">Reference proteome</keyword>
<dbReference type="PROSITE" id="PS50977">
    <property type="entry name" value="HTH_TETR_2"/>
    <property type="match status" value="1"/>
</dbReference>
<dbReference type="InterPro" id="IPR009057">
    <property type="entry name" value="Homeodomain-like_sf"/>
</dbReference>
<evidence type="ECO:0000313" key="4">
    <source>
        <dbReference type="EMBL" id="OPF81783.1"/>
    </source>
</evidence>
<protein>
    <submittedName>
        <fullName evidence="4">TetR family transcriptional regulator</fullName>
    </submittedName>
</protein>
<dbReference type="Gene3D" id="1.10.357.10">
    <property type="entry name" value="Tetracycline Repressor, domain 2"/>
    <property type="match status" value="1"/>
</dbReference>
<dbReference type="PRINTS" id="PR00455">
    <property type="entry name" value="HTHTETR"/>
</dbReference>